<name>A0A0C2YTW1_HEBCY</name>
<evidence type="ECO:0000313" key="3">
    <source>
        <dbReference type="Proteomes" id="UP000053424"/>
    </source>
</evidence>
<dbReference type="HOGENOM" id="CLU_059971_0_0_1"/>
<keyword evidence="3" id="KW-1185">Reference proteome</keyword>
<feature type="compositionally biased region" description="Pro residues" evidence="1">
    <location>
        <begin position="132"/>
        <end position="144"/>
    </location>
</feature>
<feature type="compositionally biased region" description="Basic and acidic residues" evidence="1">
    <location>
        <begin position="173"/>
        <end position="184"/>
    </location>
</feature>
<accession>A0A0C2YTW1</accession>
<proteinExistence type="predicted"/>
<dbReference type="OrthoDB" id="3265863at2759"/>
<feature type="compositionally biased region" description="Pro residues" evidence="1">
    <location>
        <begin position="186"/>
        <end position="199"/>
    </location>
</feature>
<evidence type="ECO:0000256" key="1">
    <source>
        <dbReference type="SAM" id="MobiDB-lite"/>
    </source>
</evidence>
<organism evidence="2 3">
    <name type="scientific">Hebeloma cylindrosporum</name>
    <dbReference type="NCBI Taxonomy" id="76867"/>
    <lineage>
        <taxon>Eukaryota</taxon>
        <taxon>Fungi</taxon>
        <taxon>Dikarya</taxon>
        <taxon>Basidiomycota</taxon>
        <taxon>Agaricomycotina</taxon>
        <taxon>Agaricomycetes</taxon>
        <taxon>Agaricomycetidae</taxon>
        <taxon>Agaricales</taxon>
        <taxon>Agaricineae</taxon>
        <taxon>Hymenogastraceae</taxon>
        <taxon>Hebeloma</taxon>
    </lineage>
</organism>
<reference evidence="3" key="2">
    <citation type="submission" date="2015-01" db="EMBL/GenBank/DDBJ databases">
        <title>Evolutionary Origins and Diversification of the Mycorrhizal Mutualists.</title>
        <authorList>
            <consortium name="DOE Joint Genome Institute"/>
            <consortium name="Mycorrhizal Genomics Consortium"/>
            <person name="Kohler A."/>
            <person name="Kuo A."/>
            <person name="Nagy L.G."/>
            <person name="Floudas D."/>
            <person name="Copeland A."/>
            <person name="Barry K.W."/>
            <person name="Cichocki N."/>
            <person name="Veneault-Fourrey C."/>
            <person name="LaButti K."/>
            <person name="Lindquist E.A."/>
            <person name="Lipzen A."/>
            <person name="Lundell T."/>
            <person name="Morin E."/>
            <person name="Murat C."/>
            <person name="Riley R."/>
            <person name="Ohm R."/>
            <person name="Sun H."/>
            <person name="Tunlid A."/>
            <person name="Henrissat B."/>
            <person name="Grigoriev I.V."/>
            <person name="Hibbett D.S."/>
            <person name="Martin F."/>
        </authorList>
    </citation>
    <scope>NUCLEOTIDE SEQUENCE [LARGE SCALE GENOMIC DNA]</scope>
    <source>
        <strain evidence="3">h7</strain>
    </source>
</reference>
<feature type="compositionally biased region" description="Low complexity" evidence="1">
    <location>
        <begin position="74"/>
        <end position="89"/>
    </location>
</feature>
<sequence>MGRALFSHTYAAPAVRTEPEPQVDICERWSAWNRFDPDSEDFFQDAEYEAFIDPVQLERERQEAVALAATEAISDTSDSSDGSVSDSGSPMAVGSDDAIVLINDVRAAEAEWATRRVSAPVASPEIPAIPAFFPPPFLREPTPTPEDNSTTSSEPPRSPTVRRTVNITPIDVSNERVVEVDRSPSPDSPMPPSTPPPQPREQHDMLFSMSPPPSVTPRFYSWQHHPIPALPSSPSLARGNRDGPLTNPRARMSFARIDSSPARIRIPNTVM</sequence>
<dbReference type="STRING" id="686832.A0A0C2YTW1"/>
<dbReference type="Proteomes" id="UP000053424">
    <property type="component" value="Unassembled WGS sequence"/>
</dbReference>
<feature type="compositionally biased region" description="Low complexity" evidence="1">
    <location>
        <begin position="145"/>
        <end position="165"/>
    </location>
</feature>
<evidence type="ECO:0000313" key="2">
    <source>
        <dbReference type="EMBL" id="KIM44472.1"/>
    </source>
</evidence>
<feature type="region of interest" description="Disordered" evidence="1">
    <location>
        <begin position="132"/>
        <end position="214"/>
    </location>
</feature>
<gene>
    <name evidence="2" type="ORF">M413DRAFT_24963</name>
</gene>
<protein>
    <submittedName>
        <fullName evidence="2">Uncharacterized protein</fullName>
    </submittedName>
</protein>
<feature type="region of interest" description="Disordered" evidence="1">
    <location>
        <begin position="229"/>
        <end position="253"/>
    </location>
</feature>
<dbReference type="EMBL" id="KN831773">
    <property type="protein sequence ID" value="KIM44472.1"/>
    <property type="molecule type" value="Genomic_DNA"/>
</dbReference>
<feature type="region of interest" description="Disordered" evidence="1">
    <location>
        <begin position="71"/>
        <end position="94"/>
    </location>
</feature>
<reference evidence="2 3" key="1">
    <citation type="submission" date="2014-04" db="EMBL/GenBank/DDBJ databases">
        <authorList>
            <consortium name="DOE Joint Genome Institute"/>
            <person name="Kuo A."/>
            <person name="Gay G."/>
            <person name="Dore J."/>
            <person name="Kohler A."/>
            <person name="Nagy L.G."/>
            <person name="Floudas D."/>
            <person name="Copeland A."/>
            <person name="Barry K.W."/>
            <person name="Cichocki N."/>
            <person name="Veneault-Fourrey C."/>
            <person name="LaButti K."/>
            <person name="Lindquist E.A."/>
            <person name="Lipzen A."/>
            <person name="Lundell T."/>
            <person name="Morin E."/>
            <person name="Murat C."/>
            <person name="Sun H."/>
            <person name="Tunlid A."/>
            <person name="Henrissat B."/>
            <person name="Grigoriev I.V."/>
            <person name="Hibbett D.S."/>
            <person name="Martin F."/>
            <person name="Nordberg H.P."/>
            <person name="Cantor M.N."/>
            <person name="Hua S.X."/>
        </authorList>
    </citation>
    <scope>NUCLEOTIDE SEQUENCE [LARGE SCALE GENOMIC DNA]</scope>
    <source>
        <strain evidence="3">h7</strain>
    </source>
</reference>
<dbReference type="AlphaFoldDB" id="A0A0C2YTW1"/>